<gene>
    <name evidence="3" type="ORF">OSTLU_93111</name>
</gene>
<organism evidence="3 4">
    <name type="scientific">Ostreococcus lucimarinus (strain CCE9901)</name>
    <dbReference type="NCBI Taxonomy" id="436017"/>
    <lineage>
        <taxon>Eukaryota</taxon>
        <taxon>Viridiplantae</taxon>
        <taxon>Chlorophyta</taxon>
        <taxon>Mamiellophyceae</taxon>
        <taxon>Mamiellales</taxon>
        <taxon>Bathycoccaceae</taxon>
        <taxon>Ostreococcus</taxon>
    </lineage>
</organism>
<dbReference type="GeneID" id="5003374"/>
<feature type="repeat" description="ARM" evidence="1">
    <location>
        <begin position="238"/>
        <end position="267"/>
    </location>
</feature>
<reference evidence="3 4" key="1">
    <citation type="journal article" date="2007" name="Proc. Natl. Acad. Sci. U.S.A.">
        <title>The tiny eukaryote Ostreococcus provides genomic insights into the paradox of plankton speciation.</title>
        <authorList>
            <person name="Palenik B."/>
            <person name="Grimwood J."/>
            <person name="Aerts A."/>
            <person name="Rouze P."/>
            <person name="Salamov A."/>
            <person name="Putnam N."/>
            <person name="Dupont C."/>
            <person name="Jorgensen R."/>
            <person name="Derelle E."/>
            <person name="Rombauts S."/>
            <person name="Zhou K."/>
            <person name="Otillar R."/>
            <person name="Merchant S.S."/>
            <person name="Podell S."/>
            <person name="Gaasterland T."/>
            <person name="Napoli C."/>
            <person name="Gendler K."/>
            <person name="Manuell A."/>
            <person name="Tai V."/>
            <person name="Vallon O."/>
            <person name="Piganeau G."/>
            <person name="Jancek S."/>
            <person name="Heijde M."/>
            <person name="Jabbari K."/>
            <person name="Bowler C."/>
            <person name="Lohr M."/>
            <person name="Robbens S."/>
            <person name="Werner G."/>
            <person name="Dubchak I."/>
            <person name="Pazour G.J."/>
            <person name="Ren Q."/>
            <person name="Paulsen I."/>
            <person name="Delwiche C."/>
            <person name="Schmutz J."/>
            <person name="Rokhsar D."/>
            <person name="Van de Peer Y."/>
            <person name="Moreau H."/>
            <person name="Grigoriev I.V."/>
        </authorList>
    </citation>
    <scope>NUCLEOTIDE SEQUENCE [LARGE SCALE GENOMIC DNA]</scope>
    <source>
        <strain evidence="3 4">CCE9901</strain>
    </source>
</reference>
<dbReference type="KEGG" id="olu:OSTLU_93111"/>
<name>A4S147_OSTLU</name>
<dbReference type="Gene3D" id="1.25.10.10">
    <property type="entry name" value="Leucine-rich Repeat Variant"/>
    <property type="match status" value="1"/>
</dbReference>
<feature type="region of interest" description="Disordered" evidence="2">
    <location>
        <begin position="1"/>
        <end position="57"/>
    </location>
</feature>
<evidence type="ECO:0000256" key="2">
    <source>
        <dbReference type="SAM" id="MobiDB-lite"/>
    </source>
</evidence>
<sequence length="770" mass="85385">MSSHRSSSASRRASSRRASSDASTSQRSWSESSRSDGDGDAAPHYRNARDPPLRQGVSRVTVSADNLSNESEWETMKITASAAARGAATTAARRRRFCAAVRRMAGTKRGIYEIMRSPGAVSALRRLMSDEDVDCRRGACEAVSELAKTPFGAALLCSTDAQLKEAWGTVRTWEWKMALARIKRTFGYKTYAQCLAAFATSTSLPLKASGEAVDKYLSRQVFFPLQSNFSPTFRDETHALESLSKVLSRPDDKPEVLYAALSALDTLLSTVNFSAEVIPLVNQSTYATAQRLSKATETSLAALDPVEAFMGSDWTEAVRGPGCVGTVVMLFKRWVLKTDESTVDGDEASEREEEDEDDREAIRRRNDKAVLSVTQFKLDRRLMVLASHKTDAIIREDASRILYEATLNCENKSVGKRVFEMLVSSDSVLRASTLSWMAYLFVQHVRTVRAFVSIDENEIWPLTKTVRYLLSDDVLRSASRGLSEQEESIRLGATRMLRAAWDAVSVKPSAMPEKSEENPAIFVDERLSFPGSHERWLVFVNSGAVAALCDMQLSRAIGASQLADSTLDHLVKTEPAAMQYLLSRNKQPSAAEKREVIRQKVEHHKADFPRSRVVETQTLPAEEESPPTPTDAQDSLESVNIAPHRARWREYRENHKPIVAKFVDVDSFGDDELDREGWRAKAEDFIIAGGSARKKKGYETHRGPYERAVLREGTLGLAAKSDKMPVVFSANPNVGPYDAAAPRSASAKVFTRPSKRHEIPRDGIPSNART</sequence>
<dbReference type="InterPro" id="IPR016024">
    <property type="entry name" value="ARM-type_fold"/>
</dbReference>
<dbReference type="Proteomes" id="UP000001568">
    <property type="component" value="Chromosome 8"/>
</dbReference>
<evidence type="ECO:0000313" key="4">
    <source>
        <dbReference type="Proteomes" id="UP000001568"/>
    </source>
</evidence>
<feature type="region of interest" description="Disordered" evidence="2">
    <location>
        <begin position="613"/>
        <end position="635"/>
    </location>
</feature>
<evidence type="ECO:0000313" key="3">
    <source>
        <dbReference type="EMBL" id="ABO97384.1"/>
    </source>
</evidence>
<dbReference type="Gramene" id="ABO97384">
    <property type="protein sequence ID" value="ABO97384"/>
    <property type="gene ID" value="OSTLU_93111"/>
</dbReference>
<feature type="compositionally biased region" description="Basic and acidic residues" evidence="2">
    <location>
        <begin position="33"/>
        <end position="52"/>
    </location>
</feature>
<dbReference type="InterPro" id="IPR011989">
    <property type="entry name" value="ARM-like"/>
</dbReference>
<dbReference type="InterPro" id="IPR000225">
    <property type="entry name" value="Armadillo"/>
</dbReference>
<dbReference type="SUPFAM" id="SSF48371">
    <property type="entry name" value="ARM repeat"/>
    <property type="match status" value="1"/>
</dbReference>
<dbReference type="EMBL" id="CP000588">
    <property type="protein sequence ID" value="ABO97384.1"/>
    <property type="molecule type" value="Genomic_DNA"/>
</dbReference>
<dbReference type="PROSITE" id="PS50176">
    <property type="entry name" value="ARM_REPEAT"/>
    <property type="match status" value="1"/>
</dbReference>
<dbReference type="AlphaFoldDB" id="A4S147"/>
<keyword evidence="4" id="KW-1185">Reference proteome</keyword>
<proteinExistence type="predicted"/>
<feature type="compositionally biased region" description="Low complexity" evidence="2">
    <location>
        <begin position="1"/>
        <end position="32"/>
    </location>
</feature>
<evidence type="ECO:0000256" key="1">
    <source>
        <dbReference type="PROSITE-ProRule" id="PRU00259"/>
    </source>
</evidence>
<dbReference type="OMA" id="MAYLFVQ"/>
<dbReference type="OrthoDB" id="10467277at2759"/>
<protein>
    <submittedName>
        <fullName evidence="3">Uncharacterized protein</fullName>
    </submittedName>
</protein>
<dbReference type="RefSeq" id="XP_001419091.1">
    <property type="nucleotide sequence ID" value="XM_001419054.1"/>
</dbReference>
<feature type="region of interest" description="Disordered" evidence="2">
    <location>
        <begin position="733"/>
        <end position="770"/>
    </location>
</feature>
<dbReference type="HOGENOM" id="CLU_020610_0_0_1"/>
<accession>A4S147</accession>